<reference evidence="3" key="1">
    <citation type="journal article" date="2015" name="Nature">
        <title>Complex archaea that bridge the gap between prokaryotes and eukaryotes.</title>
        <authorList>
            <person name="Spang A."/>
            <person name="Saw J.H."/>
            <person name="Jorgensen S.L."/>
            <person name="Zaremba-Niedzwiedzka K."/>
            <person name="Martijn J."/>
            <person name="Lind A.E."/>
            <person name="van Eijk R."/>
            <person name="Schleper C."/>
            <person name="Guy L."/>
            <person name="Ettema T.J."/>
        </authorList>
    </citation>
    <scope>NUCLEOTIDE SEQUENCE</scope>
</reference>
<name>A0A0F9RPW0_9ZZZZ</name>
<comment type="similarity">
    <text evidence="1">Belongs to the RelE toxin family.</text>
</comment>
<evidence type="ECO:0008006" key="4">
    <source>
        <dbReference type="Google" id="ProtNLM"/>
    </source>
</evidence>
<organism evidence="3">
    <name type="scientific">marine sediment metagenome</name>
    <dbReference type="NCBI Taxonomy" id="412755"/>
    <lineage>
        <taxon>unclassified sequences</taxon>
        <taxon>metagenomes</taxon>
        <taxon>ecological metagenomes</taxon>
    </lineage>
</organism>
<accession>A0A0F9RPW0</accession>
<dbReference type="InterPro" id="IPR007712">
    <property type="entry name" value="RelE/ParE_toxin"/>
</dbReference>
<dbReference type="Pfam" id="PF05016">
    <property type="entry name" value="ParE_toxin"/>
    <property type="match status" value="1"/>
</dbReference>
<dbReference type="InterPro" id="IPR035093">
    <property type="entry name" value="RelE/ParE_toxin_dom_sf"/>
</dbReference>
<dbReference type="NCBIfam" id="TIGR02385">
    <property type="entry name" value="RelE_StbE"/>
    <property type="match status" value="1"/>
</dbReference>
<comment type="caution">
    <text evidence="3">The sequence shown here is derived from an EMBL/GenBank/DDBJ whole genome shotgun (WGS) entry which is preliminary data.</text>
</comment>
<dbReference type="AlphaFoldDB" id="A0A0F9RPW0"/>
<dbReference type="InterPro" id="IPR051803">
    <property type="entry name" value="TA_system_RelE-like_toxin"/>
</dbReference>
<evidence type="ECO:0000256" key="2">
    <source>
        <dbReference type="ARBA" id="ARBA00022649"/>
    </source>
</evidence>
<proteinExistence type="inferred from homology"/>
<sequence length="111" mass="12934">MNNKYEVIWASIAENDLARIIEYIANNSPANALKVLNKLKEKAANLNHSPKRGRIIPELQENGIYQYRELMVAPWRLMYRVQEAKVYVLAVLDSRQNIEDILLKRVLDVKL</sequence>
<evidence type="ECO:0000256" key="1">
    <source>
        <dbReference type="ARBA" id="ARBA00006226"/>
    </source>
</evidence>
<gene>
    <name evidence="3" type="ORF">LCGC14_0550980</name>
</gene>
<keyword evidence="2" id="KW-1277">Toxin-antitoxin system</keyword>
<dbReference type="PANTHER" id="PTHR33755">
    <property type="entry name" value="TOXIN PARE1-RELATED"/>
    <property type="match status" value="1"/>
</dbReference>
<protein>
    <recommendedName>
        <fullName evidence="4">Plasmid stabilization system protein</fullName>
    </recommendedName>
</protein>
<dbReference type="EMBL" id="LAZR01000757">
    <property type="protein sequence ID" value="KKN58555.1"/>
    <property type="molecule type" value="Genomic_DNA"/>
</dbReference>
<evidence type="ECO:0000313" key="3">
    <source>
        <dbReference type="EMBL" id="KKN58555.1"/>
    </source>
</evidence>
<dbReference type="Gene3D" id="3.30.2310.20">
    <property type="entry name" value="RelE-like"/>
    <property type="match status" value="1"/>
</dbReference>